<protein>
    <recommendedName>
        <fullName evidence="8">Probable membrane transporter protein</fullName>
    </recommendedName>
</protein>
<dbReference type="Pfam" id="PF01925">
    <property type="entry name" value="TauE"/>
    <property type="match status" value="1"/>
</dbReference>
<evidence type="ECO:0000313" key="9">
    <source>
        <dbReference type="EMBL" id="KRN92577.1"/>
    </source>
</evidence>
<feature type="transmembrane region" description="Helical" evidence="8">
    <location>
        <begin position="86"/>
        <end position="108"/>
    </location>
</feature>
<dbReference type="AlphaFoldDB" id="A0A0R2KSK5"/>
<comment type="caution">
    <text evidence="9">The sequence shown here is derived from an EMBL/GenBank/DDBJ whole genome shotgun (WGS) entry which is preliminary data.</text>
</comment>
<proteinExistence type="inferred from homology"/>
<name>A0A0R2KSK5_LACAM</name>
<evidence type="ECO:0000256" key="4">
    <source>
        <dbReference type="ARBA" id="ARBA00022475"/>
    </source>
</evidence>
<feature type="transmembrane region" description="Helical" evidence="8">
    <location>
        <begin position="241"/>
        <end position="261"/>
    </location>
</feature>
<feature type="transmembrane region" description="Helical" evidence="8">
    <location>
        <begin position="183"/>
        <end position="204"/>
    </location>
</feature>
<sequence>MNSIIFRKDLRITIWTAIFLLLGGVGGGLLSSIASMASLASYPVLLAVGIPPVYANVTNDAALIWTSIGSTISSTKELKGHWKETWFFTIFTVLGSIVGCILLLSFPSSVFEKAVPFFITFSGIMILVSGKHNTLNTEKQPTWLRIVYLGTLLIMGAYTGYFGAAGGVIVLVILTYITNEKFIVINAIKNVISGFANLVALIIFMFTSHIYWLQAIPLAIGMFIGGYIGPAILRRVPEKPVRIFIATLAFVQSAYFFYTAYLR</sequence>
<keyword evidence="3" id="KW-0813">Transport</keyword>
<keyword evidence="6 8" id="KW-1133">Transmembrane helix</keyword>
<feature type="transmembrane region" description="Helical" evidence="8">
    <location>
        <begin position="211"/>
        <end position="229"/>
    </location>
</feature>
<evidence type="ECO:0000256" key="6">
    <source>
        <dbReference type="ARBA" id="ARBA00022989"/>
    </source>
</evidence>
<evidence type="ECO:0000256" key="8">
    <source>
        <dbReference type="RuleBase" id="RU363041"/>
    </source>
</evidence>
<organism evidence="9 10">
    <name type="scientific">Lactobacillus amylovorus subsp. animalium DSM 16698</name>
    <dbReference type="NCBI Taxonomy" id="695563"/>
    <lineage>
        <taxon>Bacteria</taxon>
        <taxon>Bacillati</taxon>
        <taxon>Bacillota</taxon>
        <taxon>Bacilli</taxon>
        <taxon>Lactobacillales</taxon>
        <taxon>Lactobacillaceae</taxon>
        <taxon>Lactobacillus</taxon>
        <taxon>Lactobacillus amylovorus subsp. animalium</taxon>
    </lineage>
</organism>
<reference evidence="9 10" key="1">
    <citation type="journal article" date="2015" name="Genome Announc.">
        <title>Expanding the biotechnology potential of lactobacilli through comparative genomics of 213 strains and associated genera.</title>
        <authorList>
            <person name="Sun Z."/>
            <person name="Harris H.M."/>
            <person name="McCann A."/>
            <person name="Guo C."/>
            <person name="Argimon S."/>
            <person name="Zhang W."/>
            <person name="Yang X."/>
            <person name="Jeffery I.B."/>
            <person name="Cooney J.C."/>
            <person name="Kagawa T.F."/>
            <person name="Liu W."/>
            <person name="Song Y."/>
            <person name="Salvetti E."/>
            <person name="Wrobel A."/>
            <person name="Rasinkangas P."/>
            <person name="Parkhill J."/>
            <person name="Rea M.C."/>
            <person name="O'Sullivan O."/>
            <person name="Ritari J."/>
            <person name="Douillard F.P."/>
            <person name="Paul Ross R."/>
            <person name="Yang R."/>
            <person name="Briner A.E."/>
            <person name="Felis G.E."/>
            <person name="de Vos W.M."/>
            <person name="Barrangou R."/>
            <person name="Klaenhammer T.R."/>
            <person name="Caufield P.W."/>
            <person name="Cui Y."/>
            <person name="Zhang H."/>
            <person name="O'Toole P.W."/>
        </authorList>
    </citation>
    <scope>NUCLEOTIDE SEQUENCE [LARGE SCALE GENOMIC DNA]</scope>
    <source>
        <strain evidence="9 10">DSM 16698</strain>
    </source>
</reference>
<keyword evidence="7 8" id="KW-0472">Membrane</keyword>
<comment type="similarity">
    <text evidence="2 8">Belongs to the 4-toluene sulfonate uptake permease (TSUP) (TC 2.A.102) family.</text>
</comment>
<evidence type="ECO:0000256" key="2">
    <source>
        <dbReference type="ARBA" id="ARBA00009142"/>
    </source>
</evidence>
<evidence type="ECO:0000256" key="3">
    <source>
        <dbReference type="ARBA" id="ARBA00022448"/>
    </source>
</evidence>
<evidence type="ECO:0000256" key="1">
    <source>
        <dbReference type="ARBA" id="ARBA00004651"/>
    </source>
</evidence>
<dbReference type="GO" id="GO:0005886">
    <property type="term" value="C:plasma membrane"/>
    <property type="evidence" value="ECO:0007669"/>
    <property type="project" value="UniProtKB-SubCell"/>
</dbReference>
<accession>A0A0R2KSK5</accession>
<dbReference type="PANTHER" id="PTHR30269:SF0">
    <property type="entry name" value="MEMBRANE TRANSPORTER PROTEIN YFCA-RELATED"/>
    <property type="match status" value="1"/>
</dbReference>
<keyword evidence="4 8" id="KW-1003">Cell membrane</keyword>
<dbReference type="EMBL" id="JQBQ01000007">
    <property type="protein sequence ID" value="KRN92577.1"/>
    <property type="molecule type" value="Genomic_DNA"/>
</dbReference>
<dbReference type="InterPro" id="IPR002781">
    <property type="entry name" value="TM_pro_TauE-like"/>
</dbReference>
<feature type="transmembrane region" description="Helical" evidence="8">
    <location>
        <begin position="12"/>
        <end position="34"/>
    </location>
</feature>
<evidence type="ECO:0000256" key="7">
    <source>
        <dbReference type="ARBA" id="ARBA00023136"/>
    </source>
</evidence>
<feature type="transmembrane region" description="Helical" evidence="8">
    <location>
        <begin position="114"/>
        <end position="134"/>
    </location>
</feature>
<keyword evidence="5 8" id="KW-0812">Transmembrane</keyword>
<feature type="transmembrane region" description="Helical" evidence="8">
    <location>
        <begin position="146"/>
        <end position="177"/>
    </location>
</feature>
<evidence type="ECO:0000313" key="10">
    <source>
        <dbReference type="Proteomes" id="UP000051529"/>
    </source>
</evidence>
<dbReference type="PATRIC" id="fig|695563.3.peg.1858"/>
<dbReference type="PANTHER" id="PTHR30269">
    <property type="entry name" value="TRANSMEMBRANE PROTEIN YFCA"/>
    <property type="match status" value="1"/>
</dbReference>
<dbReference type="InterPro" id="IPR052017">
    <property type="entry name" value="TSUP"/>
</dbReference>
<evidence type="ECO:0000256" key="5">
    <source>
        <dbReference type="ARBA" id="ARBA00022692"/>
    </source>
</evidence>
<comment type="subcellular location">
    <subcellularLocation>
        <location evidence="1 8">Cell membrane</location>
        <topology evidence="1 8">Multi-pass membrane protein</topology>
    </subcellularLocation>
</comment>
<gene>
    <name evidence="9" type="ORF">IV44_GL001784</name>
</gene>
<dbReference type="Proteomes" id="UP000051529">
    <property type="component" value="Unassembled WGS sequence"/>
</dbReference>